<comment type="subcellular location">
    <subcellularLocation>
        <location evidence="8">Cytoplasm</location>
    </subcellularLocation>
    <text evidence="8">Assembles at midcell at the inner surface of the cytoplasmic membrane.</text>
</comment>
<organism evidence="14 15">
    <name type="scientific">Candidatus Galligastranaerophilus intestinavium</name>
    <dbReference type="NCBI Taxonomy" id="2840836"/>
    <lineage>
        <taxon>Bacteria</taxon>
        <taxon>Candidatus Galligastranaerophilus</taxon>
    </lineage>
</organism>
<keyword evidence="3 8" id="KW-0132">Cell division</keyword>
<dbReference type="SMART" id="SM00865">
    <property type="entry name" value="Tubulin_C"/>
    <property type="match status" value="1"/>
</dbReference>
<evidence type="ECO:0000256" key="4">
    <source>
        <dbReference type="ARBA" id="ARBA00022741"/>
    </source>
</evidence>
<evidence type="ECO:0000256" key="1">
    <source>
        <dbReference type="ARBA" id="ARBA00009690"/>
    </source>
</evidence>
<proteinExistence type="inferred from homology"/>
<dbReference type="SMART" id="SM00864">
    <property type="entry name" value="Tubulin"/>
    <property type="match status" value="1"/>
</dbReference>
<keyword evidence="4 8" id="KW-0547">Nucleotide-binding</keyword>
<evidence type="ECO:0000256" key="5">
    <source>
        <dbReference type="ARBA" id="ARBA00023134"/>
    </source>
</evidence>
<dbReference type="GO" id="GO:0005525">
    <property type="term" value="F:GTP binding"/>
    <property type="evidence" value="ECO:0007669"/>
    <property type="project" value="UniProtKB-UniRule"/>
</dbReference>
<reference evidence="14" key="2">
    <citation type="journal article" date="2021" name="PeerJ">
        <title>Extensive microbial diversity within the chicken gut microbiome revealed by metagenomics and culture.</title>
        <authorList>
            <person name="Gilroy R."/>
            <person name="Ravi A."/>
            <person name="Getino M."/>
            <person name="Pursley I."/>
            <person name="Horton D.L."/>
            <person name="Alikhan N.F."/>
            <person name="Baker D."/>
            <person name="Gharbi K."/>
            <person name="Hall N."/>
            <person name="Watson M."/>
            <person name="Adriaenssens E.M."/>
            <person name="Foster-Nyarko E."/>
            <person name="Jarju S."/>
            <person name="Secka A."/>
            <person name="Antonio M."/>
            <person name="Oren A."/>
            <person name="Chaudhuri R.R."/>
            <person name="La Ragione R."/>
            <person name="Hildebrand F."/>
            <person name="Pallen M.J."/>
        </authorList>
    </citation>
    <scope>NUCLEOTIDE SEQUENCE</scope>
    <source>
        <strain evidence="14">CHK152-2871</strain>
    </source>
</reference>
<evidence type="ECO:0000256" key="6">
    <source>
        <dbReference type="ARBA" id="ARBA00023210"/>
    </source>
</evidence>
<sequence>MEKFKLDNYDRQASDYSRYASQANIKVIGVGGGGGNAVNRMIKAGLSGVEFWAMNTDAQVLEMSSASKKIQLGAKLTAGLGAGGNPSIGEKAAEESREDLLVALDGSDMVFVTAGMGGGTGTGAAPVVAKIAKELGALTIGVVTKPFQFEGKRRMTQALQGLEKLKENVDALIVIPNDKLIEVVERRTTMRDAFSVVDEVLLCGVQGISDIITVPGLINVDFADVKTIMQSSGSALMGIGKSSGEGRAMEAAKLAINSKLLETSINGATGIIMNVTGGPDMTLHEVNEAASVIHDAVSDDAEVIFGSVIDDRIQGEIMITIIATGFELKNGDTVNTKDDLKLSAASFFGGTGSGALNFGNLGSTPSSTSTSQDSQNHEAAASSLLDIPEFLNPKNRL</sequence>
<feature type="binding site" evidence="8">
    <location>
        <position position="154"/>
    </location>
    <ligand>
        <name>GTP</name>
        <dbReference type="ChEBI" id="CHEBI:37565"/>
    </ligand>
</feature>
<dbReference type="InterPro" id="IPR003008">
    <property type="entry name" value="Tubulin_FtsZ_GTPase"/>
</dbReference>
<keyword evidence="6 8" id="KW-0717">Septation</keyword>
<feature type="binding site" evidence="8">
    <location>
        <position position="198"/>
    </location>
    <ligand>
        <name>GTP</name>
        <dbReference type="ChEBI" id="CHEBI:37565"/>
    </ligand>
</feature>
<dbReference type="InterPro" id="IPR018316">
    <property type="entry name" value="Tubulin/FtsZ_2-layer-sand-dom"/>
</dbReference>
<evidence type="ECO:0000256" key="9">
    <source>
        <dbReference type="NCBIfam" id="TIGR00065"/>
    </source>
</evidence>
<reference evidence="14" key="1">
    <citation type="submission" date="2020-10" db="EMBL/GenBank/DDBJ databases">
        <authorList>
            <person name="Gilroy R."/>
        </authorList>
    </citation>
    <scope>NUCLEOTIDE SEQUENCE</scope>
    <source>
        <strain evidence="14">CHK152-2871</strain>
    </source>
</reference>
<keyword evidence="5 8" id="KW-0342">GTP-binding</keyword>
<dbReference type="GO" id="GO:0005737">
    <property type="term" value="C:cytoplasm"/>
    <property type="evidence" value="ECO:0007669"/>
    <property type="project" value="UniProtKB-SubCell"/>
</dbReference>
<dbReference type="PROSITE" id="PS01135">
    <property type="entry name" value="FTSZ_2"/>
    <property type="match status" value="1"/>
</dbReference>
<comment type="similarity">
    <text evidence="1 8 10">Belongs to the FtsZ family.</text>
</comment>
<evidence type="ECO:0000256" key="11">
    <source>
        <dbReference type="SAM" id="MobiDB-lite"/>
    </source>
</evidence>
<dbReference type="InterPro" id="IPR020805">
    <property type="entry name" value="Cell_div_FtsZ_CS"/>
</dbReference>
<dbReference type="FunFam" id="3.40.50.1440:FF:000023">
    <property type="entry name" value="Cell division protein FtsZ"/>
    <property type="match status" value="1"/>
</dbReference>
<feature type="region of interest" description="Disordered" evidence="11">
    <location>
        <begin position="359"/>
        <end position="379"/>
    </location>
</feature>
<dbReference type="GO" id="GO:0032153">
    <property type="term" value="C:cell division site"/>
    <property type="evidence" value="ECO:0007669"/>
    <property type="project" value="UniProtKB-UniRule"/>
</dbReference>
<dbReference type="HAMAP" id="MF_00909">
    <property type="entry name" value="FtsZ"/>
    <property type="match status" value="1"/>
</dbReference>
<evidence type="ECO:0000256" key="8">
    <source>
        <dbReference type="HAMAP-Rule" id="MF_00909"/>
    </source>
</evidence>
<dbReference type="PANTHER" id="PTHR30314">
    <property type="entry name" value="CELL DIVISION PROTEIN FTSZ-RELATED"/>
    <property type="match status" value="1"/>
</dbReference>
<dbReference type="InterPro" id="IPR008280">
    <property type="entry name" value="Tub_FtsZ_C"/>
</dbReference>
<evidence type="ECO:0000259" key="12">
    <source>
        <dbReference type="SMART" id="SM00864"/>
    </source>
</evidence>
<evidence type="ECO:0000256" key="2">
    <source>
        <dbReference type="ARBA" id="ARBA00022490"/>
    </source>
</evidence>
<dbReference type="AlphaFoldDB" id="A0A9D1FH89"/>
<protein>
    <recommendedName>
        <fullName evidence="8 9">Cell division protein FtsZ</fullName>
    </recommendedName>
</protein>
<dbReference type="Pfam" id="PF12327">
    <property type="entry name" value="FtsZ_C"/>
    <property type="match status" value="1"/>
</dbReference>
<dbReference type="InterPro" id="IPR024757">
    <property type="entry name" value="FtsZ_C"/>
</dbReference>
<dbReference type="NCBIfam" id="TIGR00065">
    <property type="entry name" value="ftsZ"/>
    <property type="match status" value="1"/>
</dbReference>
<dbReference type="PRINTS" id="PR00423">
    <property type="entry name" value="CELLDVISFTSZ"/>
</dbReference>
<dbReference type="GO" id="GO:0051258">
    <property type="term" value="P:protein polymerization"/>
    <property type="evidence" value="ECO:0007669"/>
    <property type="project" value="UniProtKB-UniRule"/>
</dbReference>
<keyword evidence="2 8" id="KW-0963">Cytoplasm</keyword>
<dbReference type="PROSITE" id="PS01134">
    <property type="entry name" value="FTSZ_1"/>
    <property type="match status" value="1"/>
</dbReference>
<evidence type="ECO:0000313" key="14">
    <source>
        <dbReference type="EMBL" id="HIS73499.1"/>
    </source>
</evidence>
<dbReference type="InterPro" id="IPR037103">
    <property type="entry name" value="Tubulin/FtsZ-like_C"/>
</dbReference>
<dbReference type="GO" id="GO:0003924">
    <property type="term" value="F:GTPase activity"/>
    <property type="evidence" value="ECO:0007669"/>
    <property type="project" value="UniProtKB-UniRule"/>
</dbReference>
<evidence type="ECO:0000256" key="7">
    <source>
        <dbReference type="ARBA" id="ARBA00023306"/>
    </source>
</evidence>
<evidence type="ECO:0000259" key="13">
    <source>
        <dbReference type="SMART" id="SM00865"/>
    </source>
</evidence>
<feature type="binding site" evidence="8">
    <location>
        <begin position="32"/>
        <end position="36"/>
    </location>
    <ligand>
        <name>GTP</name>
        <dbReference type="ChEBI" id="CHEBI:37565"/>
    </ligand>
</feature>
<feature type="binding site" evidence="8">
    <location>
        <position position="150"/>
    </location>
    <ligand>
        <name>GTP</name>
        <dbReference type="ChEBI" id="CHEBI:37565"/>
    </ligand>
</feature>
<dbReference type="Gene3D" id="3.30.1330.20">
    <property type="entry name" value="Tubulin/FtsZ, C-terminal domain"/>
    <property type="match status" value="1"/>
</dbReference>
<dbReference type="GO" id="GO:0043093">
    <property type="term" value="P:FtsZ-dependent cytokinesis"/>
    <property type="evidence" value="ECO:0007669"/>
    <property type="project" value="UniProtKB-UniRule"/>
</dbReference>
<feature type="binding site" evidence="8">
    <location>
        <begin position="119"/>
        <end position="121"/>
    </location>
    <ligand>
        <name>GTP</name>
        <dbReference type="ChEBI" id="CHEBI:37565"/>
    </ligand>
</feature>
<evidence type="ECO:0000313" key="15">
    <source>
        <dbReference type="Proteomes" id="UP000886865"/>
    </source>
</evidence>
<dbReference type="Gene3D" id="3.40.50.1440">
    <property type="entry name" value="Tubulin/FtsZ, GTPase domain"/>
    <property type="match status" value="1"/>
</dbReference>
<dbReference type="Pfam" id="PF00091">
    <property type="entry name" value="Tubulin"/>
    <property type="match status" value="1"/>
</dbReference>
<comment type="subunit">
    <text evidence="8">Homodimer. Polymerizes to form a dynamic ring structure in a strictly GTP-dependent manner. Interacts directly with several other division proteins.</text>
</comment>
<dbReference type="InterPro" id="IPR036525">
    <property type="entry name" value="Tubulin/FtsZ_GTPase_sf"/>
</dbReference>
<comment type="caution">
    <text evidence="14">The sequence shown here is derived from an EMBL/GenBank/DDBJ whole genome shotgun (WGS) entry which is preliminary data.</text>
</comment>
<dbReference type="CDD" id="cd02201">
    <property type="entry name" value="FtsZ_type1"/>
    <property type="match status" value="1"/>
</dbReference>
<dbReference type="SUPFAM" id="SSF55307">
    <property type="entry name" value="Tubulin C-terminal domain-like"/>
    <property type="match status" value="1"/>
</dbReference>
<dbReference type="InterPro" id="IPR045061">
    <property type="entry name" value="FtsZ/CetZ"/>
</dbReference>
<dbReference type="EMBL" id="DVJQ01000006">
    <property type="protein sequence ID" value="HIS73499.1"/>
    <property type="molecule type" value="Genomic_DNA"/>
</dbReference>
<dbReference type="Proteomes" id="UP000886865">
    <property type="component" value="Unassembled WGS sequence"/>
</dbReference>
<name>A0A9D1FH89_9BACT</name>
<evidence type="ECO:0000256" key="3">
    <source>
        <dbReference type="ARBA" id="ARBA00022618"/>
    </source>
</evidence>
<keyword evidence="7 8" id="KW-0131">Cell cycle</keyword>
<dbReference type="GO" id="GO:0000917">
    <property type="term" value="P:division septum assembly"/>
    <property type="evidence" value="ECO:0007669"/>
    <property type="project" value="UniProtKB-KW"/>
</dbReference>
<dbReference type="PANTHER" id="PTHR30314:SF3">
    <property type="entry name" value="MITOCHONDRIAL DIVISION PROTEIN FSZA"/>
    <property type="match status" value="1"/>
</dbReference>
<feature type="domain" description="Tubulin/FtsZ 2-layer sandwich" evidence="13">
    <location>
        <begin position="218"/>
        <end position="335"/>
    </location>
</feature>
<accession>A0A9D1FH89</accession>
<dbReference type="SUPFAM" id="SSF52490">
    <property type="entry name" value="Tubulin nucleotide-binding domain-like"/>
    <property type="match status" value="1"/>
</dbReference>
<comment type="function">
    <text evidence="8 10">Essential cell division protein that forms a contractile ring structure (Z ring) at the future cell division site. The regulation of the ring assembly controls the timing and the location of cell division. One of the functions of the FtsZ ring is to recruit other cell division proteins to the septum to produce a new cell wall between the dividing cells. Binds GTP and shows GTPase activity.</text>
</comment>
<evidence type="ECO:0000256" key="10">
    <source>
        <dbReference type="RuleBase" id="RU000631"/>
    </source>
</evidence>
<gene>
    <name evidence="8 14" type="primary">ftsZ</name>
    <name evidence="14" type="ORF">IAA86_00600</name>
</gene>
<feature type="domain" description="Tubulin/FtsZ GTPase" evidence="12">
    <location>
        <begin position="24"/>
        <end position="216"/>
    </location>
</feature>
<dbReference type="InterPro" id="IPR000158">
    <property type="entry name" value="Cell_div_FtsZ"/>
</dbReference>